<dbReference type="Gramene" id="AET5Gv20497400.8">
    <property type="protein sequence ID" value="AET5Gv20497400.8"/>
    <property type="gene ID" value="AET5Gv20497400"/>
</dbReference>
<evidence type="ECO:0000313" key="1">
    <source>
        <dbReference type="EnsemblPlants" id="AET5Gv20497400.8"/>
    </source>
</evidence>
<reference evidence="1" key="5">
    <citation type="journal article" date="2021" name="G3 (Bethesda)">
        <title>Aegilops tauschii genome assembly Aet v5.0 features greater sequence contiguity and improved annotation.</title>
        <authorList>
            <person name="Wang L."/>
            <person name="Zhu T."/>
            <person name="Rodriguez J.C."/>
            <person name="Deal K.R."/>
            <person name="Dubcovsky J."/>
            <person name="McGuire P.E."/>
            <person name="Lux T."/>
            <person name="Spannagl M."/>
            <person name="Mayer K.F.X."/>
            <person name="Baldrich P."/>
            <person name="Meyers B.C."/>
            <person name="Huo N."/>
            <person name="Gu Y.Q."/>
            <person name="Zhou H."/>
            <person name="Devos K.M."/>
            <person name="Bennetzen J.L."/>
            <person name="Unver T."/>
            <person name="Budak H."/>
            <person name="Gulick P.J."/>
            <person name="Galiba G."/>
            <person name="Kalapos B."/>
            <person name="Nelson D.R."/>
            <person name="Li P."/>
            <person name="You F.M."/>
            <person name="Luo M.C."/>
            <person name="Dvorak J."/>
        </authorList>
    </citation>
    <scope>NUCLEOTIDE SEQUENCE [LARGE SCALE GENOMIC DNA]</scope>
    <source>
        <strain evidence="1">cv. AL8/78</strain>
    </source>
</reference>
<reference evidence="2" key="2">
    <citation type="journal article" date="2017" name="Nat. Plants">
        <title>The Aegilops tauschii genome reveals multiple impacts of transposons.</title>
        <authorList>
            <person name="Zhao G."/>
            <person name="Zou C."/>
            <person name="Li K."/>
            <person name="Wang K."/>
            <person name="Li T."/>
            <person name="Gao L."/>
            <person name="Zhang X."/>
            <person name="Wang H."/>
            <person name="Yang Z."/>
            <person name="Liu X."/>
            <person name="Jiang W."/>
            <person name="Mao L."/>
            <person name="Kong X."/>
            <person name="Jiao Y."/>
            <person name="Jia J."/>
        </authorList>
    </citation>
    <scope>NUCLEOTIDE SEQUENCE [LARGE SCALE GENOMIC DNA]</scope>
    <source>
        <strain evidence="2">cv. AL8/78</strain>
    </source>
</reference>
<sequence>AKGRPWMINHLRKMVQICEKKRELSWRNKEDVDESFMCPRGRYMFSFLYVSPKRTLARN</sequence>
<evidence type="ECO:0000313" key="2">
    <source>
        <dbReference type="Proteomes" id="UP000015105"/>
    </source>
</evidence>
<dbReference type="EnsemblPlants" id="AET5Gv20497400.8">
    <property type="protein sequence ID" value="AET5Gv20497400.8"/>
    <property type="gene ID" value="AET5Gv20497400"/>
</dbReference>
<proteinExistence type="predicted"/>
<organism evidence="1 2">
    <name type="scientific">Aegilops tauschii subsp. strangulata</name>
    <name type="common">Goatgrass</name>
    <dbReference type="NCBI Taxonomy" id="200361"/>
    <lineage>
        <taxon>Eukaryota</taxon>
        <taxon>Viridiplantae</taxon>
        <taxon>Streptophyta</taxon>
        <taxon>Embryophyta</taxon>
        <taxon>Tracheophyta</taxon>
        <taxon>Spermatophyta</taxon>
        <taxon>Magnoliopsida</taxon>
        <taxon>Liliopsida</taxon>
        <taxon>Poales</taxon>
        <taxon>Poaceae</taxon>
        <taxon>BOP clade</taxon>
        <taxon>Pooideae</taxon>
        <taxon>Triticodae</taxon>
        <taxon>Triticeae</taxon>
        <taxon>Triticinae</taxon>
        <taxon>Aegilops</taxon>
    </lineage>
</organism>
<protein>
    <submittedName>
        <fullName evidence="1">Uncharacterized protein</fullName>
    </submittedName>
</protein>
<keyword evidence="2" id="KW-1185">Reference proteome</keyword>
<reference evidence="1" key="3">
    <citation type="journal article" date="2017" name="Nature">
        <title>Genome sequence of the progenitor of the wheat D genome Aegilops tauschii.</title>
        <authorList>
            <person name="Luo M.C."/>
            <person name="Gu Y.Q."/>
            <person name="Puiu D."/>
            <person name="Wang H."/>
            <person name="Twardziok S.O."/>
            <person name="Deal K.R."/>
            <person name="Huo N."/>
            <person name="Zhu T."/>
            <person name="Wang L."/>
            <person name="Wang Y."/>
            <person name="McGuire P.E."/>
            <person name="Liu S."/>
            <person name="Long H."/>
            <person name="Ramasamy R.K."/>
            <person name="Rodriguez J.C."/>
            <person name="Van S.L."/>
            <person name="Yuan L."/>
            <person name="Wang Z."/>
            <person name="Xia Z."/>
            <person name="Xiao L."/>
            <person name="Anderson O.D."/>
            <person name="Ouyang S."/>
            <person name="Liang Y."/>
            <person name="Zimin A.V."/>
            <person name="Pertea G."/>
            <person name="Qi P."/>
            <person name="Bennetzen J.L."/>
            <person name="Dai X."/>
            <person name="Dawson M.W."/>
            <person name="Muller H.G."/>
            <person name="Kugler K."/>
            <person name="Rivarola-Duarte L."/>
            <person name="Spannagl M."/>
            <person name="Mayer K.F.X."/>
            <person name="Lu F.H."/>
            <person name="Bevan M.W."/>
            <person name="Leroy P."/>
            <person name="Li P."/>
            <person name="You F.M."/>
            <person name="Sun Q."/>
            <person name="Liu Z."/>
            <person name="Lyons E."/>
            <person name="Wicker T."/>
            <person name="Salzberg S.L."/>
            <person name="Devos K.M."/>
            <person name="Dvorak J."/>
        </authorList>
    </citation>
    <scope>NUCLEOTIDE SEQUENCE [LARGE SCALE GENOMIC DNA]</scope>
    <source>
        <strain evidence="1">cv. AL8/78</strain>
    </source>
</reference>
<name>A0A453KSC4_AEGTS</name>
<reference evidence="2" key="1">
    <citation type="journal article" date="2014" name="Science">
        <title>Ancient hybridizations among the ancestral genomes of bread wheat.</title>
        <authorList>
            <consortium name="International Wheat Genome Sequencing Consortium,"/>
            <person name="Marcussen T."/>
            <person name="Sandve S.R."/>
            <person name="Heier L."/>
            <person name="Spannagl M."/>
            <person name="Pfeifer M."/>
            <person name="Jakobsen K.S."/>
            <person name="Wulff B.B."/>
            <person name="Steuernagel B."/>
            <person name="Mayer K.F."/>
            <person name="Olsen O.A."/>
        </authorList>
    </citation>
    <scope>NUCLEOTIDE SEQUENCE [LARGE SCALE GENOMIC DNA]</scope>
    <source>
        <strain evidence="2">cv. AL8/78</strain>
    </source>
</reference>
<dbReference type="AlphaFoldDB" id="A0A453KSC4"/>
<accession>A0A453KSC4</accession>
<dbReference type="Proteomes" id="UP000015105">
    <property type="component" value="Chromosome 5D"/>
</dbReference>
<reference evidence="1" key="4">
    <citation type="submission" date="2019-03" db="UniProtKB">
        <authorList>
            <consortium name="EnsemblPlants"/>
        </authorList>
    </citation>
    <scope>IDENTIFICATION</scope>
</reference>